<evidence type="ECO:0000313" key="2">
    <source>
        <dbReference type="Proteomes" id="UP000321570"/>
    </source>
</evidence>
<gene>
    <name evidence="1" type="ORF">WMSIL1_LOCUS4439</name>
</gene>
<dbReference type="EMBL" id="CABIJS010000123">
    <property type="protein sequence ID" value="VUZ44498.1"/>
    <property type="molecule type" value="Genomic_DNA"/>
</dbReference>
<dbReference type="Proteomes" id="UP000321570">
    <property type="component" value="Unassembled WGS sequence"/>
</dbReference>
<feature type="non-terminal residue" evidence="1">
    <location>
        <position position="1"/>
    </location>
</feature>
<name>A0A564YCN8_HYMDI</name>
<keyword evidence="2" id="KW-1185">Reference proteome</keyword>
<reference evidence="1 2" key="1">
    <citation type="submission" date="2019-07" db="EMBL/GenBank/DDBJ databases">
        <authorList>
            <person name="Jastrzebski P J."/>
            <person name="Paukszto L."/>
            <person name="Jastrzebski P J."/>
        </authorList>
    </citation>
    <scope>NUCLEOTIDE SEQUENCE [LARGE SCALE GENOMIC DNA]</scope>
    <source>
        <strain evidence="1 2">WMS-il1</strain>
    </source>
</reference>
<proteinExistence type="predicted"/>
<organism evidence="1 2">
    <name type="scientific">Hymenolepis diminuta</name>
    <name type="common">Rat tapeworm</name>
    <dbReference type="NCBI Taxonomy" id="6216"/>
    <lineage>
        <taxon>Eukaryota</taxon>
        <taxon>Metazoa</taxon>
        <taxon>Spiralia</taxon>
        <taxon>Lophotrochozoa</taxon>
        <taxon>Platyhelminthes</taxon>
        <taxon>Cestoda</taxon>
        <taxon>Eucestoda</taxon>
        <taxon>Cyclophyllidea</taxon>
        <taxon>Hymenolepididae</taxon>
        <taxon>Hymenolepis</taxon>
    </lineage>
</organism>
<dbReference type="AlphaFoldDB" id="A0A564YCN8"/>
<evidence type="ECO:0000313" key="1">
    <source>
        <dbReference type="EMBL" id="VUZ44498.1"/>
    </source>
</evidence>
<sequence>TVSGITIISRKPWKSLGRPKLEPVSLSTINFYGGSVKLTRKLNCSVAYRDISWFSQLGLLDLSVNVICNRVHSATSTTSFTTEIMGQSFPETFLRSM</sequence>
<protein>
    <submittedName>
        <fullName evidence="1">Uncharacterized protein</fullName>
    </submittedName>
</protein>
<accession>A0A564YCN8</accession>